<protein>
    <submittedName>
        <fullName evidence="1">Uncharacterized protein</fullName>
    </submittedName>
</protein>
<evidence type="ECO:0000313" key="1">
    <source>
        <dbReference type="EMBL" id="OMP00907.1"/>
    </source>
</evidence>
<reference evidence="2" key="1">
    <citation type="submission" date="2013-09" db="EMBL/GenBank/DDBJ databases">
        <title>Corchorus olitorius genome sequencing.</title>
        <authorList>
            <person name="Alam M."/>
            <person name="Haque M.S."/>
            <person name="Islam M.S."/>
            <person name="Emdad E.M."/>
            <person name="Islam M.M."/>
            <person name="Ahmed B."/>
            <person name="Halim A."/>
            <person name="Hossen Q.M.M."/>
            <person name="Hossain M.Z."/>
            <person name="Ahmed R."/>
            <person name="Khan M.M."/>
            <person name="Islam R."/>
            <person name="Rashid M.M."/>
            <person name="Khan S.A."/>
            <person name="Rahman M.S."/>
            <person name="Alam M."/>
            <person name="Yahiya A.S."/>
            <person name="Khan M.S."/>
            <person name="Azam M.S."/>
            <person name="Haque T."/>
            <person name="Lashkar M.Z.H."/>
            <person name="Akhand A.I."/>
            <person name="Morshed G."/>
            <person name="Roy S."/>
            <person name="Uddin K.S."/>
            <person name="Rabeya T."/>
            <person name="Hossain A.S."/>
            <person name="Chowdhury A."/>
            <person name="Snigdha A.R."/>
            <person name="Mortoza M.S."/>
            <person name="Matin S.A."/>
            <person name="Hoque S.M.E."/>
            <person name="Islam M.K."/>
            <person name="Roy D.K."/>
            <person name="Haider R."/>
            <person name="Moosa M.M."/>
            <person name="Elias S.M."/>
            <person name="Hasan A.M."/>
            <person name="Jahan S."/>
            <person name="Shafiuddin M."/>
            <person name="Mahmood N."/>
            <person name="Shommy N.S."/>
        </authorList>
    </citation>
    <scope>NUCLEOTIDE SEQUENCE [LARGE SCALE GENOMIC DNA]</scope>
    <source>
        <strain evidence="2">cv. O-4</strain>
    </source>
</reference>
<organism evidence="1 2">
    <name type="scientific">Corchorus olitorius</name>
    <dbReference type="NCBI Taxonomy" id="93759"/>
    <lineage>
        <taxon>Eukaryota</taxon>
        <taxon>Viridiplantae</taxon>
        <taxon>Streptophyta</taxon>
        <taxon>Embryophyta</taxon>
        <taxon>Tracheophyta</taxon>
        <taxon>Spermatophyta</taxon>
        <taxon>Magnoliopsida</taxon>
        <taxon>eudicotyledons</taxon>
        <taxon>Gunneridae</taxon>
        <taxon>Pentapetalae</taxon>
        <taxon>rosids</taxon>
        <taxon>malvids</taxon>
        <taxon>Malvales</taxon>
        <taxon>Malvaceae</taxon>
        <taxon>Grewioideae</taxon>
        <taxon>Apeibeae</taxon>
        <taxon>Corchorus</taxon>
    </lineage>
</organism>
<dbReference type="AlphaFoldDB" id="A0A1R3K1F4"/>
<dbReference type="Proteomes" id="UP000187203">
    <property type="component" value="Unassembled WGS sequence"/>
</dbReference>
<name>A0A1R3K1F4_9ROSI</name>
<proteinExistence type="predicted"/>
<accession>A0A1R3K1F4</accession>
<evidence type="ECO:0000313" key="2">
    <source>
        <dbReference type="Proteomes" id="UP000187203"/>
    </source>
</evidence>
<dbReference type="EMBL" id="AWUE01014890">
    <property type="protein sequence ID" value="OMP00907.1"/>
    <property type="molecule type" value="Genomic_DNA"/>
</dbReference>
<keyword evidence="2" id="KW-1185">Reference proteome</keyword>
<gene>
    <name evidence="1" type="ORF">COLO4_12275</name>
</gene>
<comment type="caution">
    <text evidence="1">The sequence shown here is derived from an EMBL/GenBank/DDBJ whole genome shotgun (WGS) entry which is preliminary data.</text>
</comment>
<sequence>MAGLHDPNVLLLLLLSILDGHLIQLNYNI</sequence>